<dbReference type="GO" id="GO:0017004">
    <property type="term" value="P:cytochrome complex assembly"/>
    <property type="evidence" value="ECO:0007669"/>
    <property type="project" value="UniProtKB-KW"/>
</dbReference>
<dbReference type="InterPro" id="IPR017937">
    <property type="entry name" value="Thioredoxin_CS"/>
</dbReference>
<dbReference type="GO" id="GO:0016853">
    <property type="term" value="F:isomerase activity"/>
    <property type="evidence" value="ECO:0007669"/>
    <property type="project" value="UniProtKB-KW"/>
</dbReference>
<comment type="subcellular location">
    <subcellularLocation>
        <location evidence="1">Cell envelope</location>
    </subcellularLocation>
</comment>
<dbReference type="InterPro" id="IPR013740">
    <property type="entry name" value="Redoxin"/>
</dbReference>
<dbReference type="STRING" id="1419482.SAMN05444266_1081"/>
<dbReference type="InterPro" id="IPR013766">
    <property type="entry name" value="Thioredoxin_domain"/>
</dbReference>
<dbReference type="InterPro" id="IPR036249">
    <property type="entry name" value="Thioredoxin-like_sf"/>
</dbReference>
<sequence>MNKIFALAFAGSLVLPGIVFGQKKKDKPEVSAAELKKLAAAVAAHPDSLSYHEEFIKAIGIDNPAVVVQYQQWMKQFPKNANVPYALAATYLEEESPKAKPYLEKTVALDSTYVEGWGGLWTDAQRWGKFEEGTEYLRKATEADPKNAQYAFYYAEGMRDKDAAKHEAMILDVAKRFPDHERGAQALYWLAVRGKGAAYQMKIFELLKNSYDPAKFSWSSSGMSSYYNLLLDENPEKAVTLAGEMAAKMGEQSQSWEKNESMAKALVAAKSLVAAGDANGALAQLKTVNLPWYSSARDGVQLLKAAAIALTSKSAAYDSLRMQFLKTPGTKLFAGMLSYGQQLGKSATQVGNETWKLLQDSSKQATEFSLRNYFTNKPASIADYKGKVVLLTYWFPGCGPCRGEFPHFENVIRKYKGQPVDYVGINIVSSQNDYVLPFMKGSGYSFTPLEDQEGRNKGNLNNGQAAPVNFLLDQQGRIIFKNFRIDGSNEDQLELMINLVLKHEA</sequence>
<evidence type="ECO:0000313" key="6">
    <source>
        <dbReference type="EMBL" id="SHM41200.1"/>
    </source>
</evidence>
<evidence type="ECO:0000256" key="3">
    <source>
        <dbReference type="ARBA" id="ARBA00023157"/>
    </source>
</evidence>
<keyword evidence="4" id="KW-0676">Redox-active center</keyword>
<name>A0A1M7IKG2_9BACT</name>
<dbReference type="RefSeq" id="WP_073084772.1">
    <property type="nucleotide sequence ID" value="NZ_FRBL01000008.1"/>
</dbReference>
<keyword evidence="6" id="KW-0413">Isomerase</keyword>
<keyword evidence="2" id="KW-0201">Cytochrome c-type biogenesis</keyword>
<proteinExistence type="predicted"/>
<evidence type="ECO:0000313" key="7">
    <source>
        <dbReference type="Proteomes" id="UP000184420"/>
    </source>
</evidence>
<dbReference type="GO" id="GO:0006950">
    <property type="term" value="P:response to stress"/>
    <property type="evidence" value="ECO:0007669"/>
    <property type="project" value="UniProtKB-ARBA"/>
</dbReference>
<evidence type="ECO:0000256" key="1">
    <source>
        <dbReference type="ARBA" id="ARBA00004196"/>
    </source>
</evidence>
<gene>
    <name evidence="6" type="ORF">SAMN05444266_1081</name>
</gene>
<dbReference type="GO" id="GO:0016491">
    <property type="term" value="F:oxidoreductase activity"/>
    <property type="evidence" value="ECO:0007669"/>
    <property type="project" value="InterPro"/>
</dbReference>
<dbReference type="EMBL" id="FRBL01000008">
    <property type="protein sequence ID" value="SHM41200.1"/>
    <property type="molecule type" value="Genomic_DNA"/>
</dbReference>
<dbReference type="AlphaFoldDB" id="A0A1M7IKG2"/>
<evidence type="ECO:0000256" key="4">
    <source>
        <dbReference type="ARBA" id="ARBA00023284"/>
    </source>
</evidence>
<dbReference type="PROSITE" id="PS51352">
    <property type="entry name" value="THIOREDOXIN_2"/>
    <property type="match status" value="1"/>
</dbReference>
<dbReference type="PANTHER" id="PTHR42852">
    <property type="entry name" value="THIOL:DISULFIDE INTERCHANGE PROTEIN DSBE"/>
    <property type="match status" value="1"/>
</dbReference>
<accession>A0A1M7IKG2</accession>
<keyword evidence="3" id="KW-1015">Disulfide bond</keyword>
<feature type="domain" description="Thioredoxin" evidence="5">
    <location>
        <begin position="359"/>
        <end position="502"/>
    </location>
</feature>
<dbReference type="Proteomes" id="UP000184420">
    <property type="component" value="Unassembled WGS sequence"/>
</dbReference>
<reference evidence="6 7" key="1">
    <citation type="submission" date="2016-11" db="EMBL/GenBank/DDBJ databases">
        <authorList>
            <person name="Jaros S."/>
            <person name="Januszkiewicz K."/>
            <person name="Wedrychowicz H."/>
        </authorList>
    </citation>
    <scope>NUCLEOTIDE SEQUENCE [LARGE SCALE GENOMIC DNA]</scope>
    <source>
        <strain evidence="6 7">DSM 27406</strain>
    </source>
</reference>
<dbReference type="SUPFAM" id="SSF48452">
    <property type="entry name" value="TPR-like"/>
    <property type="match status" value="1"/>
</dbReference>
<dbReference type="Pfam" id="PF08534">
    <property type="entry name" value="Redoxin"/>
    <property type="match status" value="1"/>
</dbReference>
<dbReference type="InterPro" id="IPR011990">
    <property type="entry name" value="TPR-like_helical_dom_sf"/>
</dbReference>
<organism evidence="6 7">
    <name type="scientific">Chitinophaga jiangningensis</name>
    <dbReference type="NCBI Taxonomy" id="1419482"/>
    <lineage>
        <taxon>Bacteria</taxon>
        <taxon>Pseudomonadati</taxon>
        <taxon>Bacteroidota</taxon>
        <taxon>Chitinophagia</taxon>
        <taxon>Chitinophagales</taxon>
        <taxon>Chitinophagaceae</taxon>
        <taxon>Chitinophaga</taxon>
    </lineage>
</organism>
<dbReference type="Gene3D" id="3.40.30.10">
    <property type="entry name" value="Glutaredoxin"/>
    <property type="match status" value="1"/>
</dbReference>
<evidence type="ECO:0000259" key="5">
    <source>
        <dbReference type="PROSITE" id="PS51352"/>
    </source>
</evidence>
<dbReference type="CDD" id="cd02966">
    <property type="entry name" value="TlpA_like_family"/>
    <property type="match status" value="1"/>
</dbReference>
<dbReference type="GO" id="GO:0030313">
    <property type="term" value="C:cell envelope"/>
    <property type="evidence" value="ECO:0007669"/>
    <property type="project" value="UniProtKB-SubCell"/>
</dbReference>
<evidence type="ECO:0000256" key="2">
    <source>
        <dbReference type="ARBA" id="ARBA00022748"/>
    </source>
</evidence>
<dbReference type="InterPro" id="IPR050553">
    <property type="entry name" value="Thioredoxin_ResA/DsbE_sf"/>
</dbReference>
<protein>
    <submittedName>
        <fullName evidence="6">Thiol-disulfide isomerase or thioredoxin</fullName>
    </submittedName>
</protein>
<keyword evidence="7" id="KW-1185">Reference proteome</keyword>
<dbReference type="PROSITE" id="PS00194">
    <property type="entry name" value="THIOREDOXIN_1"/>
    <property type="match status" value="1"/>
</dbReference>
<dbReference type="OrthoDB" id="730498at2"/>
<dbReference type="Gene3D" id="1.25.40.10">
    <property type="entry name" value="Tetratricopeptide repeat domain"/>
    <property type="match status" value="1"/>
</dbReference>
<dbReference type="SUPFAM" id="SSF52833">
    <property type="entry name" value="Thioredoxin-like"/>
    <property type="match status" value="1"/>
</dbReference>
<dbReference type="PANTHER" id="PTHR42852:SF6">
    <property type="entry name" value="THIOL:DISULFIDE INTERCHANGE PROTEIN DSBE"/>
    <property type="match status" value="1"/>
</dbReference>